<dbReference type="InterPro" id="IPR001611">
    <property type="entry name" value="Leu-rich_rpt"/>
</dbReference>
<accession>A0A9Q0EZV3</accession>
<dbReference type="SUPFAM" id="SSF52058">
    <property type="entry name" value="L domain-like"/>
    <property type="match status" value="1"/>
</dbReference>
<dbReference type="PROSITE" id="PS51450">
    <property type="entry name" value="LRR"/>
    <property type="match status" value="1"/>
</dbReference>
<comment type="caution">
    <text evidence="4">The sequence shown here is derived from an EMBL/GenBank/DDBJ whole genome shotgun (WGS) entry which is preliminary data.</text>
</comment>
<evidence type="ECO:0000256" key="3">
    <source>
        <dbReference type="SAM" id="SignalP"/>
    </source>
</evidence>
<dbReference type="InterPro" id="IPR003591">
    <property type="entry name" value="Leu-rich_rpt_typical-subtyp"/>
</dbReference>
<keyword evidence="3" id="KW-0732">Signal</keyword>
<evidence type="ECO:0000313" key="4">
    <source>
        <dbReference type="EMBL" id="KAJ3614072.1"/>
    </source>
</evidence>
<dbReference type="PANTHER" id="PTHR24367:SF21">
    <property type="entry name" value="LEUCINE-RICH REPEAT LGI FAMILY MEMBER 2"/>
    <property type="match status" value="1"/>
</dbReference>
<sequence>MGGGVLLLLLLMDSGSCSGPGRPAAQRSISRFKCPSGCSCSDDAIVCVGVGSDADSQIPRTVPPEIHSLSLVNGSIAELTGGCFSLMPSLQLLLLNSNSLTVIRDDAFSGLSRLEYLFIEGNRIERFAKNALRGLRDLTHLSLANNGLSSLPRDVFQDLVSLLELEQSKTFPKLLTGFSEIDGMAVSAMLNRNLSTTFPFLSTIDLDLAGLKRIRAHSTSSSSPFRIHRQPGTDSVMTVRSFMNALMGGCRCPEFVRGPLHSGSADLVSMFMARENNLIEIVHPVMIPISTLCQLDVIAPEETLILKLL</sequence>
<proteinExistence type="predicted"/>
<evidence type="ECO:0000313" key="5">
    <source>
        <dbReference type="Proteomes" id="UP001148018"/>
    </source>
</evidence>
<dbReference type="GO" id="GO:1904862">
    <property type="term" value="P:inhibitory synapse assembly"/>
    <property type="evidence" value="ECO:0007669"/>
    <property type="project" value="TreeGrafter"/>
</dbReference>
<dbReference type="EMBL" id="JANIIK010000034">
    <property type="protein sequence ID" value="KAJ3614072.1"/>
    <property type="molecule type" value="Genomic_DNA"/>
</dbReference>
<dbReference type="InterPro" id="IPR032675">
    <property type="entry name" value="LRR_dom_sf"/>
</dbReference>
<feature type="signal peptide" evidence="3">
    <location>
        <begin position="1"/>
        <end position="17"/>
    </location>
</feature>
<organism evidence="4 5">
    <name type="scientific">Muraenolepis orangiensis</name>
    <name type="common">Patagonian moray cod</name>
    <dbReference type="NCBI Taxonomy" id="630683"/>
    <lineage>
        <taxon>Eukaryota</taxon>
        <taxon>Metazoa</taxon>
        <taxon>Chordata</taxon>
        <taxon>Craniata</taxon>
        <taxon>Vertebrata</taxon>
        <taxon>Euteleostomi</taxon>
        <taxon>Actinopterygii</taxon>
        <taxon>Neopterygii</taxon>
        <taxon>Teleostei</taxon>
        <taxon>Neoteleostei</taxon>
        <taxon>Acanthomorphata</taxon>
        <taxon>Zeiogadaria</taxon>
        <taxon>Gadariae</taxon>
        <taxon>Gadiformes</taxon>
        <taxon>Muraenolepidoidei</taxon>
        <taxon>Muraenolepididae</taxon>
        <taxon>Muraenolepis</taxon>
    </lineage>
</organism>
<dbReference type="InterPro" id="IPR051295">
    <property type="entry name" value="LGI_related"/>
</dbReference>
<dbReference type="AlphaFoldDB" id="A0A9Q0EZV3"/>
<evidence type="ECO:0000256" key="1">
    <source>
        <dbReference type="ARBA" id="ARBA00022614"/>
    </source>
</evidence>
<reference evidence="4" key="1">
    <citation type="submission" date="2022-07" db="EMBL/GenBank/DDBJ databases">
        <title>Chromosome-level genome of Muraenolepis orangiensis.</title>
        <authorList>
            <person name="Kim J."/>
        </authorList>
    </citation>
    <scope>NUCLEOTIDE SEQUENCE</scope>
    <source>
        <strain evidence="4">KU_S4_2022</strain>
        <tissue evidence="4">Muscle</tissue>
    </source>
</reference>
<protein>
    <submittedName>
        <fullName evidence="4">Uncharacterized protein</fullName>
    </submittedName>
</protein>
<dbReference type="PANTHER" id="PTHR24367">
    <property type="entry name" value="LEUCINE-RICH REPEAT-CONTAINING PROTEIN"/>
    <property type="match status" value="1"/>
</dbReference>
<dbReference type="Gene3D" id="3.80.10.10">
    <property type="entry name" value="Ribonuclease Inhibitor"/>
    <property type="match status" value="1"/>
</dbReference>
<dbReference type="Pfam" id="PF00560">
    <property type="entry name" value="LRR_1"/>
    <property type="match status" value="1"/>
</dbReference>
<dbReference type="Proteomes" id="UP001148018">
    <property type="component" value="Unassembled WGS sequence"/>
</dbReference>
<name>A0A9Q0EZV3_9TELE</name>
<evidence type="ECO:0000256" key="2">
    <source>
        <dbReference type="ARBA" id="ARBA00022737"/>
    </source>
</evidence>
<dbReference type="GO" id="GO:0005615">
    <property type="term" value="C:extracellular space"/>
    <property type="evidence" value="ECO:0007669"/>
    <property type="project" value="TreeGrafter"/>
</dbReference>
<keyword evidence="2" id="KW-0677">Repeat</keyword>
<keyword evidence="1" id="KW-0433">Leucine-rich repeat</keyword>
<dbReference type="Pfam" id="PF13855">
    <property type="entry name" value="LRR_8"/>
    <property type="match status" value="1"/>
</dbReference>
<gene>
    <name evidence="4" type="ORF">NHX12_017649</name>
</gene>
<feature type="chain" id="PRO_5040263780" evidence="3">
    <location>
        <begin position="18"/>
        <end position="309"/>
    </location>
</feature>
<dbReference type="OrthoDB" id="8988164at2759"/>
<dbReference type="SMART" id="SM00369">
    <property type="entry name" value="LRR_TYP"/>
    <property type="match status" value="3"/>
</dbReference>
<keyword evidence="5" id="KW-1185">Reference proteome</keyword>